<protein>
    <recommendedName>
        <fullName evidence="4">G domain-containing protein</fullName>
    </recommendedName>
</protein>
<feature type="compositionally biased region" description="Basic and acidic residues" evidence="1">
    <location>
        <begin position="280"/>
        <end position="300"/>
    </location>
</feature>
<feature type="compositionally biased region" description="Low complexity" evidence="1">
    <location>
        <begin position="552"/>
        <end position="579"/>
    </location>
</feature>
<dbReference type="Gene3D" id="3.40.50.300">
    <property type="entry name" value="P-loop containing nucleotide triphosphate hydrolases"/>
    <property type="match status" value="1"/>
</dbReference>
<feature type="region of interest" description="Disordered" evidence="1">
    <location>
        <begin position="280"/>
        <end position="333"/>
    </location>
</feature>
<gene>
    <name evidence="2" type="ORF">BGZ96_002895</name>
</gene>
<evidence type="ECO:0000256" key="1">
    <source>
        <dbReference type="SAM" id="MobiDB-lite"/>
    </source>
</evidence>
<keyword evidence="3" id="KW-1185">Reference proteome</keyword>
<sequence>MSNEQYEAYLEKLDPKLLQEMGLVPPSPSEPVADVLPGSSSDTGTGTGSSEATTAATKAGSEAEPAAAVLDRKPSRAPTAPSRIICHRCHSLSHHASPLANSSSTLPSTMFPSPPAPIPKHLETLAQSKTSTVVLVVDLIDFPLSLPQPIIQELLKSKKSKKSAAMGSGTGAGVLKKEYPATPIILVGNKFDVMPSGTRKHNIIQNLQSYLTSHGLDDNVRAIHLVSAKNPEGDEIRMLLKSIGTAWNKSGKGNVVMVGAENVGKSQLLNAFLKEGGRWRPNEQQVEREKFGAEKAERQKKLSRLLGTSTASAGLEDEDENEEKEEEDKEWAAMTGRDSVGADMDKYESVYKDRGQEKLAKYQTTVSNVPGTTLERIKVPLSVLSRFMGATYKEVQTKWLMDTPGIRPTAGQLTSWLTLEELKVTLPKKVLKPISFTLEEGKSFFLGGLVRIDCLSIGKPTQEPSTSITDQEDSTAPIRRPRGSNPAPKLTVFSTLPLHKTSTTGADKFLEKTEQGQLTILQPPFGTPERLAAFPGLKPVSSKDIVIVNRAPSPSSTSSSSDPFARLGESSESLEPSSLTTRREREVAALQYAGQYGICDLVFSGIGWVMVSGKFHGEEQAVRLKVWTPQGQGAMVREPAMLPAIAAQQIEKTSGGVRVQKRKVFQALPSNSASASQVVQE</sequence>
<accession>A0ABQ7JK17</accession>
<feature type="region of interest" description="Disordered" evidence="1">
    <location>
        <begin position="550"/>
        <end position="581"/>
    </location>
</feature>
<dbReference type="PANTHER" id="PTHR46434:SF1">
    <property type="entry name" value="GENETIC INTERACTOR OF PROHIBITINS 3, MITOCHONDRIAL"/>
    <property type="match status" value="1"/>
</dbReference>
<dbReference type="Proteomes" id="UP001194696">
    <property type="component" value="Unassembled WGS sequence"/>
</dbReference>
<feature type="region of interest" description="Disordered" evidence="1">
    <location>
        <begin position="460"/>
        <end position="491"/>
    </location>
</feature>
<dbReference type="EMBL" id="JAAAIM010001578">
    <property type="protein sequence ID" value="KAG0277350.1"/>
    <property type="molecule type" value="Genomic_DNA"/>
</dbReference>
<evidence type="ECO:0008006" key="4">
    <source>
        <dbReference type="Google" id="ProtNLM"/>
    </source>
</evidence>
<comment type="caution">
    <text evidence="2">The sequence shown here is derived from an EMBL/GenBank/DDBJ whole genome shotgun (WGS) entry which is preliminary data.</text>
</comment>
<dbReference type="InterPro" id="IPR027417">
    <property type="entry name" value="P-loop_NTPase"/>
</dbReference>
<feature type="compositionally biased region" description="Acidic residues" evidence="1">
    <location>
        <begin position="315"/>
        <end position="329"/>
    </location>
</feature>
<dbReference type="SUPFAM" id="SSF52540">
    <property type="entry name" value="P-loop containing nucleoside triphosphate hydrolases"/>
    <property type="match status" value="1"/>
</dbReference>
<feature type="region of interest" description="Disordered" evidence="1">
    <location>
        <begin position="19"/>
        <end position="79"/>
    </location>
</feature>
<organism evidence="2 3">
    <name type="scientific">Linnemannia gamsii</name>
    <dbReference type="NCBI Taxonomy" id="64522"/>
    <lineage>
        <taxon>Eukaryota</taxon>
        <taxon>Fungi</taxon>
        <taxon>Fungi incertae sedis</taxon>
        <taxon>Mucoromycota</taxon>
        <taxon>Mortierellomycotina</taxon>
        <taxon>Mortierellomycetes</taxon>
        <taxon>Mortierellales</taxon>
        <taxon>Mortierellaceae</taxon>
        <taxon>Linnemannia</taxon>
    </lineage>
</organism>
<proteinExistence type="predicted"/>
<evidence type="ECO:0000313" key="2">
    <source>
        <dbReference type="EMBL" id="KAG0277350.1"/>
    </source>
</evidence>
<name>A0ABQ7JK17_9FUNG</name>
<feature type="compositionally biased region" description="Low complexity" evidence="1">
    <location>
        <begin position="38"/>
        <end position="64"/>
    </location>
</feature>
<evidence type="ECO:0000313" key="3">
    <source>
        <dbReference type="Proteomes" id="UP001194696"/>
    </source>
</evidence>
<dbReference type="InterPro" id="IPR050896">
    <property type="entry name" value="Mito_lipid_metab_GTPase"/>
</dbReference>
<dbReference type="PANTHER" id="PTHR46434">
    <property type="entry name" value="GENETIC INTERACTOR OF PROHIBITINS 3, MITOCHONDRIAL"/>
    <property type="match status" value="1"/>
</dbReference>
<reference evidence="2 3" key="1">
    <citation type="journal article" date="2020" name="Fungal Divers.">
        <title>Resolving the Mortierellaceae phylogeny through synthesis of multi-gene phylogenetics and phylogenomics.</title>
        <authorList>
            <person name="Vandepol N."/>
            <person name="Liber J."/>
            <person name="Desiro A."/>
            <person name="Na H."/>
            <person name="Kennedy M."/>
            <person name="Barry K."/>
            <person name="Grigoriev I.V."/>
            <person name="Miller A.N."/>
            <person name="O'Donnell K."/>
            <person name="Stajich J.E."/>
            <person name="Bonito G."/>
        </authorList>
    </citation>
    <scope>NUCLEOTIDE SEQUENCE [LARGE SCALE GENOMIC DNA]</scope>
    <source>
        <strain evidence="2 3">AD045</strain>
    </source>
</reference>